<dbReference type="InterPro" id="IPR050834">
    <property type="entry name" value="Glycosyltransf_2"/>
</dbReference>
<dbReference type="EMBL" id="JAPPUX010000004">
    <property type="protein sequence ID" value="MCY4727828.1"/>
    <property type="molecule type" value="Genomic_DNA"/>
</dbReference>
<accession>A0ABT4CFT8</accession>
<dbReference type="RefSeq" id="WP_268112763.1">
    <property type="nucleotide sequence ID" value="NZ_JAPPUX010000004.1"/>
</dbReference>
<evidence type="ECO:0000313" key="3">
    <source>
        <dbReference type="Proteomes" id="UP001074726"/>
    </source>
</evidence>
<protein>
    <submittedName>
        <fullName evidence="2">Glycosyltransferase</fullName>
        <ecNumber evidence="2">2.4.-.-</ecNumber>
    </submittedName>
</protein>
<dbReference type="InterPro" id="IPR029044">
    <property type="entry name" value="Nucleotide-diphossugar_trans"/>
</dbReference>
<organism evidence="2 3">
    <name type="scientific">Nocardioides pini</name>
    <dbReference type="NCBI Taxonomy" id="2975053"/>
    <lineage>
        <taxon>Bacteria</taxon>
        <taxon>Bacillati</taxon>
        <taxon>Actinomycetota</taxon>
        <taxon>Actinomycetes</taxon>
        <taxon>Propionibacteriales</taxon>
        <taxon>Nocardioidaceae</taxon>
        <taxon>Nocardioides</taxon>
    </lineage>
</organism>
<gene>
    <name evidence="2" type="ORF">NYO98_16185</name>
</gene>
<dbReference type="Pfam" id="PF00535">
    <property type="entry name" value="Glycos_transf_2"/>
    <property type="match status" value="1"/>
</dbReference>
<comment type="caution">
    <text evidence="2">The sequence shown here is derived from an EMBL/GenBank/DDBJ whole genome shotgun (WGS) entry which is preliminary data.</text>
</comment>
<dbReference type="PANTHER" id="PTHR43685:SF2">
    <property type="entry name" value="GLYCOSYLTRANSFERASE 2-LIKE DOMAIN-CONTAINING PROTEIN"/>
    <property type="match status" value="1"/>
</dbReference>
<keyword evidence="3" id="KW-1185">Reference proteome</keyword>
<dbReference type="InterPro" id="IPR001173">
    <property type="entry name" value="Glyco_trans_2-like"/>
</dbReference>
<evidence type="ECO:0000313" key="2">
    <source>
        <dbReference type="EMBL" id="MCY4727828.1"/>
    </source>
</evidence>
<dbReference type="PANTHER" id="PTHR43685">
    <property type="entry name" value="GLYCOSYLTRANSFERASE"/>
    <property type="match status" value="1"/>
</dbReference>
<dbReference type="SUPFAM" id="SSF53448">
    <property type="entry name" value="Nucleotide-diphospho-sugar transferases"/>
    <property type="match status" value="1"/>
</dbReference>
<feature type="domain" description="Glycosyltransferase 2-like" evidence="1">
    <location>
        <begin position="2"/>
        <end position="105"/>
    </location>
</feature>
<reference evidence="2" key="1">
    <citation type="submission" date="2022-08" db="EMBL/GenBank/DDBJ databases">
        <title>Genome sequencing of Nocardioides sp. STR2.</title>
        <authorList>
            <person name="So Y."/>
        </authorList>
    </citation>
    <scope>NUCLEOTIDE SEQUENCE</scope>
    <source>
        <strain evidence="2">STR2</strain>
    </source>
</reference>
<keyword evidence="2" id="KW-0328">Glycosyltransferase</keyword>
<dbReference type="Proteomes" id="UP001074726">
    <property type="component" value="Unassembled WGS sequence"/>
</dbReference>
<name>A0ABT4CFT8_9ACTN</name>
<dbReference type="EC" id="2.4.-.-" evidence="2"/>
<dbReference type="GO" id="GO:0016757">
    <property type="term" value="F:glycosyltransferase activity"/>
    <property type="evidence" value="ECO:0007669"/>
    <property type="project" value="UniProtKB-KW"/>
</dbReference>
<sequence length="293" mass="32114">MFIPFWGDPGYLREAVRSVQAQTDPDWRLVVVDDCYPDPTVPQFFAGLDDPRVTYVRNETNLGITDNYRRCLELATQPWVVLLGCDDLMLPGYVATLTAAIASAPSPVDVIQPGVRVVDEHGGAVDPLVDRVKRRLFAPRITGPTVLSGEPLAVSLLRGNWTYWPSLALRTEAVRAHRFLDGFPLVQDLALLVDMALAGSQMLVLPDEVFAYRRHSASASSLTVVDGGRFAGERAYFELAAAACEAHGWHAAARAARTHPASRLYAVSQLPVAVRQRSWDSIRTLAAHAVRTG</sequence>
<evidence type="ECO:0000259" key="1">
    <source>
        <dbReference type="Pfam" id="PF00535"/>
    </source>
</evidence>
<dbReference type="Gene3D" id="3.90.550.10">
    <property type="entry name" value="Spore Coat Polysaccharide Biosynthesis Protein SpsA, Chain A"/>
    <property type="match status" value="1"/>
</dbReference>
<keyword evidence="2" id="KW-0808">Transferase</keyword>
<proteinExistence type="predicted"/>